<dbReference type="GO" id="GO:0007635">
    <property type="term" value="P:chemosensory behavior"/>
    <property type="evidence" value="ECO:0007669"/>
    <property type="project" value="TreeGrafter"/>
</dbReference>
<keyword evidence="6 8" id="KW-0675">Receptor</keyword>
<evidence type="ECO:0000256" key="1">
    <source>
        <dbReference type="ARBA" id="ARBA00004651"/>
    </source>
</evidence>
<dbReference type="Pfam" id="PF08395">
    <property type="entry name" value="7tm_7"/>
    <property type="match status" value="1"/>
</dbReference>
<keyword evidence="2 8" id="KW-1003">Cell membrane</keyword>
<dbReference type="GO" id="GO:0005886">
    <property type="term" value="C:plasma membrane"/>
    <property type="evidence" value="ECO:0007669"/>
    <property type="project" value="UniProtKB-SubCell"/>
</dbReference>
<evidence type="ECO:0000313" key="9">
    <source>
        <dbReference type="EMBL" id="GFG40900.1"/>
    </source>
</evidence>
<dbReference type="EMBL" id="BLKM01002754">
    <property type="protein sequence ID" value="GFG40900.1"/>
    <property type="molecule type" value="Genomic_DNA"/>
</dbReference>
<evidence type="ECO:0000256" key="3">
    <source>
        <dbReference type="ARBA" id="ARBA00022692"/>
    </source>
</evidence>
<proteinExistence type="inferred from homology"/>
<gene>
    <name evidence="9" type="ORF">Cfor_01463</name>
</gene>
<dbReference type="GO" id="GO:0043025">
    <property type="term" value="C:neuronal cell body"/>
    <property type="evidence" value="ECO:0007669"/>
    <property type="project" value="TreeGrafter"/>
</dbReference>
<comment type="subcellular location">
    <subcellularLocation>
        <location evidence="1 8">Cell membrane</location>
        <topology evidence="1 8">Multi-pass membrane protein</topology>
    </subcellularLocation>
</comment>
<accession>A0A6L2QA73</accession>
<name>A0A6L2QA73_COPFO</name>
<dbReference type="OrthoDB" id="8176814at2759"/>
<comment type="function">
    <text evidence="8">Gustatory receptor which mediates acceptance or avoidance behavior, depending on its substrates.</text>
</comment>
<dbReference type="AlphaFoldDB" id="A0A6L2QA73"/>
<feature type="transmembrane region" description="Helical" evidence="8">
    <location>
        <begin position="167"/>
        <end position="190"/>
    </location>
</feature>
<evidence type="ECO:0000256" key="2">
    <source>
        <dbReference type="ARBA" id="ARBA00022475"/>
    </source>
</evidence>
<comment type="similarity">
    <text evidence="8">Belongs to the insect chemoreceptor superfamily. Gustatory receptor (GR) family.</text>
</comment>
<dbReference type="GO" id="GO:0050909">
    <property type="term" value="P:sensory perception of taste"/>
    <property type="evidence" value="ECO:0007669"/>
    <property type="project" value="InterPro"/>
</dbReference>
<dbReference type="GO" id="GO:0007165">
    <property type="term" value="P:signal transduction"/>
    <property type="evidence" value="ECO:0007669"/>
    <property type="project" value="UniProtKB-KW"/>
</dbReference>
<sequence>MLCIYGTLSPLYLFSKVLGLAPYPRGNTGTTIADVTIKSPSLFSTLHNYIAFFYMLAWFIFDLTWQSIYTYPKLSSTTIIPIVIRHFTFSATCMSALVLCHRGSLRNFCSQIALVDKVLLGKSSQSSYKKTRLLLIIGMLILSLSSCLFTLPYITGGRMGSITIIRGSGFIFGVAICTVTMVQYFVYILILKSRFSNINAQLSALIFYENEKQDMETSVFTLHRQNKVDTAEEVFYANGDQSTKKANSLVPTVSKMGNILFHHDRHYVLALRRTHAILCDVIQMINSDYGLQILLLISYDFISFVMFTFLALDAEHDLSVADCNEEESCVRVLMNFCVSCTCIIKVMSIAVTCHAASAEASRTSTVVQKLLSQAPVSSDMNAELQLFSQQLYIIDTKFTAFGFFELNLNLLCSIAGTATTYIVILLELK</sequence>
<feature type="transmembrane region" description="Helical" evidence="8">
    <location>
        <begin position="133"/>
        <end position="155"/>
    </location>
</feature>
<dbReference type="InParanoid" id="A0A6L2QA73"/>
<comment type="caution">
    <text evidence="9">The sequence shown here is derived from an EMBL/GenBank/DDBJ whole genome shotgun (WGS) entry which is preliminary data.</text>
</comment>
<evidence type="ECO:0000256" key="5">
    <source>
        <dbReference type="ARBA" id="ARBA00023136"/>
    </source>
</evidence>
<evidence type="ECO:0000313" key="10">
    <source>
        <dbReference type="Proteomes" id="UP000502823"/>
    </source>
</evidence>
<feature type="transmembrane region" description="Helical" evidence="8">
    <location>
        <begin position="293"/>
        <end position="312"/>
    </location>
</feature>
<keyword evidence="10" id="KW-1185">Reference proteome</keyword>
<keyword evidence="7 8" id="KW-0807">Transducer</keyword>
<feature type="transmembrane region" description="Helical" evidence="8">
    <location>
        <begin position="46"/>
        <end position="66"/>
    </location>
</feature>
<evidence type="ECO:0000256" key="6">
    <source>
        <dbReference type="ARBA" id="ARBA00023170"/>
    </source>
</evidence>
<protein>
    <recommendedName>
        <fullName evidence="8">Gustatory receptor</fullName>
    </recommendedName>
</protein>
<organism evidence="9 10">
    <name type="scientific">Coptotermes formosanus</name>
    <name type="common">Formosan subterranean termite</name>
    <dbReference type="NCBI Taxonomy" id="36987"/>
    <lineage>
        <taxon>Eukaryota</taxon>
        <taxon>Metazoa</taxon>
        <taxon>Ecdysozoa</taxon>
        <taxon>Arthropoda</taxon>
        <taxon>Hexapoda</taxon>
        <taxon>Insecta</taxon>
        <taxon>Pterygota</taxon>
        <taxon>Neoptera</taxon>
        <taxon>Polyneoptera</taxon>
        <taxon>Dictyoptera</taxon>
        <taxon>Blattodea</taxon>
        <taxon>Blattoidea</taxon>
        <taxon>Termitoidae</taxon>
        <taxon>Rhinotermitidae</taxon>
        <taxon>Coptotermes</taxon>
    </lineage>
</organism>
<evidence type="ECO:0000256" key="7">
    <source>
        <dbReference type="ARBA" id="ARBA00023224"/>
    </source>
</evidence>
<dbReference type="GO" id="GO:0030425">
    <property type="term" value="C:dendrite"/>
    <property type="evidence" value="ECO:0007669"/>
    <property type="project" value="TreeGrafter"/>
</dbReference>
<dbReference type="Proteomes" id="UP000502823">
    <property type="component" value="Unassembled WGS sequence"/>
</dbReference>
<keyword evidence="5 8" id="KW-0472">Membrane</keyword>
<dbReference type="GO" id="GO:0008049">
    <property type="term" value="P:male courtship behavior"/>
    <property type="evidence" value="ECO:0007669"/>
    <property type="project" value="TreeGrafter"/>
</dbReference>
<reference evidence="10" key="1">
    <citation type="submission" date="2020-01" db="EMBL/GenBank/DDBJ databases">
        <title>Draft genome sequence of the Termite Coptotermes fromosanus.</title>
        <authorList>
            <person name="Itakura S."/>
            <person name="Yosikawa Y."/>
            <person name="Umezawa K."/>
        </authorList>
    </citation>
    <scope>NUCLEOTIDE SEQUENCE [LARGE SCALE GENOMIC DNA]</scope>
</reference>
<dbReference type="FunCoup" id="A0A6L2QA73">
    <property type="interactions" value="15"/>
</dbReference>
<keyword evidence="4 8" id="KW-1133">Transmembrane helix</keyword>
<keyword evidence="3 8" id="KW-0812">Transmembrane</keyword>
<evidence type="ECO:0000256" key="4">
    <source>
        <dbReference type="ARBA" id="ARBA00022989"/>
    </source>
</evidence>
<dbReference type="PANTHER" id="PTHR21143">
    <property type="entry name" value="INVERTEBRATE GUSTATORY RECEPTOR"/>
    <property type="match status" value="1"/>
</dbReference>
<feature type="transmembrane region" description="Helical" evidence="8">
    <location>
        <begin position="78"/>
        <end position="100"/>
    </location>
</feature>
<dbReference type="GO" id="GO:0030424">
    <property type="term" value="C:axon"/>
    <property type="evidence" value="ECO:0007669"/>
    <property type="project" value="TreeGrafter"/>
</dbReference>
<dbReference type="PANTHER" id="PTHR21143:SF134">
    <property type="entry name" value="GUSTATORY RECEPTOR"/>
    <property type="match status" value="1"/>
</dbReference>
<feature type="transmembrane region" description="Helical" evidence="8">
    <location>
        <begin position="408"/>
        <end position="428"/>
    </location>
</feature>
<evidence type="ECO:0000256" key="8">
    <source>
        <dbReference type="RuleBase" id="RU363108"/>
    </source>
</evidence>
<dbReference type="InterPro" id="IPR013604">
    <property type="entry name" value="7TM_chemorcpt"/>
</dbReference>
<comment type="caution">
    <text evidence="8">Lacks conserved residue(s) required for the propagation of feature annotation.</text>
</comment>